<accession>A0A255ZZK8</accession>
<evidence type="ECO:0000313" key="3">
    <source>
        <dbReference type="EMBL" id="OYQ46928.1"/>
    </source>
</evidence>
<dbReference type="GO" id="GO:0006508">
    <property type="term" value="P:proteolysis"/>
    <property type="evidence" value="ECO:0007669"/>
    <property type="project" value="InterPro"/>
</dbReference>
<evidence type="ECO:0000259" key="2">
    <source>
        <dbReference type="PROSITE" id="PS52035"/>
    </source>
</evidence>
<dbReference type="OrthoDB" id="1119199at2"/>
<dbReference type="PROSITE" id="PS52035">
    <property type="entry name" value="PEPTIDASE_M14"/>
    <property type="match status" value="1"/>
</dbReference>
<name>A0A255ZZK8_9FLAO</name>
<evidence type="ECO:0000313" key="4">
    <source>
        <dbReference type="Proteomes" id="UP000216035"/>
    </source>
</evidence>
<dbReference type="Pfam" id="PF00246">
    <property type="entry name" value="Peptidase_M14"/>
    <property type="match status" value="1"/>
</dbReference>
<comment type="similarity">
    <text evidence="1">Belongs to the peptidase M14 family.</text>
</comment>
<dbReference type="EMBL" id="NOXX01000153">
    <property type="protein sequence ID" value="OYQ46928.1"/>
    <property type="molecule type" value="Genomic_DNA"/>
</dbReference>
<comment type="caution">
    <text evidence="1">Lacks conserved residue(s) required for the propagation of feature annotation.</text>
</comment>
<protein>
    <recommendedName>
        <fullName evidence="2">Peptidase M14 domain-containing protein</fullName>
    </recommendedName>
</protein>
<dbReference type="GO" id="GO:0008270">
    <property type="term" value="F:zinc ion binding"/>
    <property type="evidence" value="ECO:0007669"/>
    <property type="project" value="InterPro"/>
</dbReference>
<dbReference type="InterPro" id="IPR000834">
    <property type="entry name" value="Peptidase_M14"/>
</dbReference>
<reference evidence="3 4" key="1">
    <citation type="submission" date="2017-07" db="EMBL/GenBank/DDBJ databases">
        <title>Flavobacterium cyanobacteriorum sp. nov., isolated from cyanobacterial aggregates in a eutrophic lake.</title>
        <authorList>
            <person name="Cai H."/>
        </authorList>
    </citation>
    <scope>NUCLEOTIDE SEQUENCE [LARGE SCALE GENOMIC DNA]</scope>
    <source>
        <strain evidence="3 4">TH167</strain>
    </source>
</reference>
<organism evidence="3 4">
    <name type="scientific">Flavobacterium aurantiibacter</name>
    <dbReference type="NCBI Taxonomy" id="2023067"/>
    <lineage>
        <taxon>Bacteria</taxon>
        <taxon>Pseudomonadati</taxon>
        <taxon>Bacteroidota</taxon>
        <taxon>Flavobacteriia</taxon>
        <taxon>Flavobacteriales</taxon>
        <taxon>Flavobacteriaceae</taxon>
        <taxon>Flavobacterium</taxon>
    </lineage>
</organism>
<dbReference type="SUPFAM" id="SSF53187">
    <property type="entry name" value="Zn-dependent exopeptidases"/>
    <property type="match status" value="1"/>
</dbReference>
<dbReference type="RefSeq" id="WP_094485404.1">
    <property type="nucleotide sequence ID" value="NZ_NOXX01000153.1"/>
</dbReference>
<dbReference type="GO" id="GO:0004181">
    <property type="term" value="F:metallocarboxypeptidase activity"/>
    <property type="evidence" value="ECO:0007669"/>
    <property type="project" value="InterPro"/>
</dbReference>
<comment type="caution">
    <text evidence="3">The sequence shown here is derived from an EMBL/GenBank/DDBJ whole genome shotgun (WGS) entry which is preliminary data.</text>
</comment>
<evidence type="ECO:0000256" key="1">
    <source>
        <dbReference type="PROSITE-ProRule" id="PRU01379"/>
    </source>
</evidence>
<dbReference type="Gene3D" id="3.40.630.10">
    <property type="entry name" value="Zn peptidases"/>
    <property type="match status" value="1"/>
</dbReference>
<keyword evidence="4" id="KW-1185">Reference proteome</keyword>
<sequence>MTKSKFLDLAKEFAYSGISGRYLNFEMISAFLLEYKVQKSMLGFSVEERPIPFLKFGSGSKRILMWSQMHGNESTTTKAVVDLICFLKANPDFLARHDLQLGIIPMLNPDGAHRYTRENANKIDLNRDAQELSQPESRFLRHVYQLFKPQLCLNLHDQRTIFGVETPEINPATVSLLAPAFNPERNFNPARLQAVHYINVINRELQNYIPNQVGRFDDSFNLNCTGDTFQNLGTPTILIEAGHFPNDYQREKTRNLIFVALLSTFSNYHENVIVDTEISEYLKIPQNQPLFFDIVYKNVKINYANSDFLINFAAQFVEEFAENSIFFRAKLRKLEENAIFVGHKTYDFNGEVAQLNYNDLLESSNVDANFTVGTQQIRNGHVIADNRQTQEYE</sequence>
<feature type="domain" description="Peptidase M14" evidence="2">
    <location>
        <begin position="11"/>
        <end position="268"/>
    </location>
</feature>
<dbReference type="AlphaFoldDB" id="A0A255ZZK8"/>
<gene>
    <name evidence="3" type="ORF">CHX27_03615</name>
</gene>
<dbReference type="Proteomes" id="UP000216035">
    <property type="component" value="Unassembled WGS sequence"/>
</dbReference>
<proteinExistence type="inferred from homology"/>